<evidence type="ECO:0000256" key="1">
    <source>
        <dbReference type="SAM" id="SignalP"/>
    </source>
</evidence>
<comment type="caution">
    <text evidence="2">The sequence shown here is derived from an EMBL/GenBank/DDBJ whole genome shotgun (WGS) entry which is preliminary data.</text>
</comment>
<proteinExistence type="predicted"/>
<dbReference type="EMBL" id="BMKS01000014">
    <property type="protein sequence ID" value="GGG45732.1"/>
    <property type="molecule type" value="Genomic_DNA"/>
</dbReference>
<dbReference type="RefSeq" id="WP_188902853.1">
    <property type="nucleotide sequence ID" value="NZ_BMKS01000014.1"/>
</dbReference>
<accession>A0A8J2ZED1</accession>
<evidence type="ECO:0000313" key="3">
    <source>
        <dbReference type="Proteomes" id="UP000597507"/>
    </source>
</evidence>
<keyword evidence="3" id="KW-1185">Reference proteome</keyword>
<feature type="chain" id="PRO_5035168060" evidence="1">
    <location>
        <begin position="31"/>
        <end position="217"/>
    </location>
</feature>
<dbReference type="AlphaFoldDB" id="A0A8J2ZED1"/>
<sequence>MRRSATAARARRLPLPLLLAALAGVPPAAAQPQVDETIGTWRLRCAVDRMTDRAECVLRHRDWVEPPSPGQAGLALEVQNRGGRLVPVVAARDMPLEGAARGILALTGTAQLRFPPNPHFEMPCGLEGRSLVCAPRPGADAARAAEELPGAARVLVRMVGLGTGGGPQTEPAELPLAGTREALARFQRLAPDPPPPPPPPGAEVGELLERLRRLFGN</sequence>
<feature type="signal peptide" evidence="1">
    <location>
        <begin position="1"/>
        <end position="30"/>
    </location>
</feature>
<organism evidence="2 3">
    <name type="scientific">Caldovatus sediminis</name>
    <dbReference type="NCBI Taxonomy" id="2041189"/>
    <lineage>
        <taxon>Bacteria</taxon>
        <taxon>Pseudomonadati</taxon>
        <taxon>Pseudomonadota</taxon>
        <taxon>Alphaproteobacteria</taxon>
        <taxon>Acetobacterales</taxon>
        <taxon>Roseomonadaceae</taxon>
        <taxon>Caldovatus</taxon>
    </lineage>
</organism>
<dbReference type="Proteomes" id="UP000597507">
    <property type="component" value="Unassembled WGS sequence"/>
</dbReference>
<evidence type="ECO:0000313" key="2">
    <source>
        <dbReference type="EMBL" id="GGG45732.1"/>
    </source>
</evidence>
<name>A0A8J2ZED1_9PROT</name>
<reference evidence="2 3" key="1">
    <citation type="journal article" date="2014" name="Int. J. Syst. Evol. Microbiol.">
        <title>Complete genome sequence of Corynebacterium casei LMG S-19264T (=DSM 44701T), isolated from a smear-ripened cheese.</title>
        <authorList>
            <consortium name="US DOE Joint Genome Institute (JGI-PGF)"/>
            <person name="Walter F."/>
            <person name="Albersmeier A."/>
            <person name="Kalinowski J."/>
            <person name="Ruckert C."/>
        </authorList>
    </citation>
    <scope>NUCLEOTIDE SEQUENCE [LARGE SCALE GENOMIC DNA]</scope>
    <source>
        <strain evidence="2 3">CGMCC 1.16330</strain>
    </source>
</reference>
<keyword evidence="1" id="KW-0732">Signal</keyword>
<protein>
    <submittedName>
        <fullName evidence="2">Uncharacterized protein</fullName>
    </submittedName>
</protein>
<gene>
    <name evidence="2" type="ORF">GCM10010964_36390</name>
</gene>